<evidence type="ECO:0000313" key="3">
    <source>
        <dbReference type="Proteomes" id="UP000756921"/>
    </source>
</evidence>
<feature type="region of interest" description="Disordered" evidence="1">
    <location>
        <begin position="1"/>
        <end position="56"/>
    </location>
</feature>
<dbReference type="EMBL" id="WJXW01000014">
    <property type="protein sequence ID" value="KAF9730630.1"/>
    <property type="molecule type" value="Genomic_DNA"/>
</dbReference>
<feature type="compositionally biased region" description="Basic and acidic residues" evidence="1">
    <location>
        <begin position="1"/>
        <end position="21"/>
    </location>
</feature>
<evidence type="ECO:0000313" key="2">
    <source>
        <dbReference type="EMBL" id="KAF9730630.1"/>
    </source>
</evidence>
<proteinExistence type="predicted"/>
<dbReference type="AlphaFoldDB" id="A0A9P6KLA4"/>
<accession>A0A9P6KLA4</accession>
<comment type="caution">
    <text evidence="2">The sequence shown here is derived from an EMBL/GenBank/DDBJ whole genome shotgun (WGS) entry which is preliminary data.</text>
</comment>
<keyword evidence="3" id="KW-1185">Reference proteome</keyword>
<reference evidence="2" key="1">
    <citation type="journal article" date="2020" name="Mol. Plant Microbe Interact.">
        <title>Genome Sequence of the Biocontrol Agent Coniothyrium minitans strain Conio (IMI 134523).</title>
        <authorList>
            <person name="Patel D."/>
            <person name="Shittu T.A."/>
            <person name="Baroncelli R."/>
            <person name="Muthumeenakshi S."/>
            <person name="Osborne T.H."/>
            <person name="Janganan T.K."/>
            <person name="Sreenivasaprasad S."/>
        </authorList>
    </citation>
    <scope>NUCLEOTIDE SEQUENCE</scope>
    <source>
        <strain evidence="2">Conio</strain>
    </source>
</reference>
<name>A0A9P6KLA4_9PLEO</name>
<gene>
    <name evidence="2" type="ORF">PMIN01_11499</name>
</gene>
<protein>
    <submittedName>
        <fullName evidence="2">Uncharacterized protein</fullName>
    </submittedName>
</protein>
<sequence length="143" mass="16552">MQEPDQQSRVERAMVARRESPAKTNRRSKRVTQDSARSFTPPQSRPLECASRVRLDGSKRRGRNPVWWLVRPMWCKERSPSVRLAGAMVSRLIEVNTQTSTLRQAIATSLWAFACVKRNHQRRAQCAVRRSQFIETPCPSYAR</sequence>
<evidence type="ECO:0000256" key="1">
    <source>
        <dbReference type="SAM" id="MobiDB-lite"/>
    </source>
</evidence>
<feature type="compositionally biased region" description="Polar residues" evidence="1">
    <location>
        <begin position="33"/>
        <end position="42"/>
    </location>
</feature>
<dbReference type="OrthoDB" id="10383617at2759"/>
<organism evidence="2 3">
    <name type="scientific">Paraphaeosphaeria minitans</name>
    <dbReference type="NCBI Taxonomy" id="565426"/>
    <lineage>
        <taxon>Eukaryota</taxon>
        <taxon>Fungi</taxon>
        <taxon>Dikarya</taxon>
        <taxon>Ascomycota</taxon>
        <taxon>Pezizomycotina</taxon>
        <taxon>Dothideomycetes</taxon>
        <taxon>Pleosporomycetidae</taxon>
        <taxon>Pleosporales</taxon>
        <taxon>Massarineae</taxon>
        <taxon>Didymosphaeriaceae</taxon>
        <taxon>Paraphaeosphaeria</taxon>
    </lineage>
</organism>
<dbReference type="Proteomes" id="UP000756921">
    <property type="component" value="Unassembled WGS sequence"/>
</dbReference>